<gene>
    <name evidence="2" type="ORF">BC938DRAFT_475095</name>
</gene>
<accession>A0A433QRZ7</accession>
<feature type="region of interest" description="Disordered" evidence="1">
    <location>
        <begin position="124"/>
        <end position="153"/>
    </location>
</feature>
<keyword evidence="3" id="KW-1185">Reference proteome</keyword>
<reference evidence="2 3" key="1">
    <citation type="journal article" date="2018" name="New Phytol.">
        <title>Phylogenomics of Endogonaceae and evolution of mycorrhizas within Mucoromycota.</title>
        <authorList>
            <person name="Chang Y."/>
            <person name="Desiro A."/>
            <person name="Na H."/>
            <person name="Sandor L."/>
            <person name="Lipzen A."/>
            <person name="Clum A."/>
            <person name="Barry K."/>
            <person name="Grigoriev I.V."/>
            <person name="Martin F.M."/>
            <person name="Stajich J.E."/>
            <person name="Smith M.E."/>
            <person name="Bonito G."/>
            <person name="Spatafora J.W."/>
        </authorList>
    </citation>
    <scope>NUCLEOTIDE SEQUENCE [LARGE SCALE GENOMIC DNA]</scope>
    <source>
        <strain evidence="2 3">AD002</strain>
    </source>
</reference>
<name>A0A433QRZ7_9FUNG</name>
<dbReference type="EMBL" id="RBNJ01001978">
    <property type="protein sequence ID" value="RUS32553.1"/>
    <property type="molecule type" value="Genomic_DNA"/>
</dbReference>
<organism evidence="2 3">
    <name type="scientific">Jimgerdemannia flammicorona</name>
    <dbReference type="NCBI Taxonomy" id="994334"/>
    <lineage>
        <taxon>Eukaryota</taxon>
        <taxon>Fungi</taxon>
        <taxon>Fungi incertae sedis</taxon>
        <taxon>Mucoromycota</taxon>
        <taxon>Mucoromycotina</taxon>
        <taxon>Endogonomycetes</taxon>
        <taxon>Endogonales</taxon>
        <taxon>Endogonaceae</taxon>
        <taxon>Jimgerdemannia</taxon>
    </lineage>
</organism>
<comment type="caution">
    <text evidence="2">The sequence shown here is derived from an EMBL/GenBank/DDBJ whole genome shotgun (WGS) entry which is preliminary data.</text>
</comment>
<evidence type="ECO:0000313" key="2">
    <source>
        <dbReference type="EMBL" id="RUS32553.1"/>
    </source>
</evidence>
<sequence length="249" mass="28176">MFMVIGHNHTGVCIFPEFHWNAINNWISGLDHAGKHKKGWTTLNLFGGNFQSLSVVQKTNYYLKIRRHTVSRHGTCPPRVHQDPSTWSVPVIYFSGDDVGLLCLKSNNESVAAGASLYIRQRDKARSTQPRGRYRRFGNSATDHVYGHDHPNRPGAIYTKESKVSKHGGFNEDVMYVLFIVHNPRFHAKNVSVPVSTKQIAPSILVALELNQHELQAFAIGDTRTLHQLCNILSDARLIHSMQIPRQFT</sequence>
<dbReference type="Proteomes" id="UP000274822">
    <property type="component" value="Unassembled WGS sequence"/>
</dbReference>
<dbReference type="AlphaFoldDB" id="A0A433QRZ7"/>
<evidence type="ECO:0000313" key="3">
    <source>
        <dbReference type="Proteomes" id="UP000274822"/>
    </source>
</evidence>
<evidence type="ECO:0000256" key="1">
    <source>
        <dbReference type="SAM" id="MobiDB-lite"/>
    </source>
</evidence>
<protein>
    <submittedName>
        <fullName evidence="2">Uncharacterized protein</fullName>
    </submittedName>
</protein>
<proteinExistence type="predicted"/>